<feature type="region of interest" description="Disordered" evidence="1">
    <location>
        <begin position="1"/>
        <end position="23"/>
    </location>
</feature>
<sequence>MARFEVTDEDYERAVRRGEEERASMPLPQAARYDAASGRIVIDFANGSSFMVPARSLQGLEDASDAELAEVEIQGETGLHWETLDADFTIKGLMAGIFGTARFMEAARRGGQSRPPAKVAASRENGRKGGRPRKAG</sequence>
<evidence type="ECO:0000313" key="3">
    <source>
        <dbReference type="Proteomes" id="UP000644699"/>
    </source>
</evidence>
<dbReference type="Proteomes" id="UP000644699">
    <property type="component" value="Unassembled WGS sequence"/>
</dbReference>
<accession>A0A917E3K1</accession>
<keyword evidence="3" id="KW-1185">Reference proteome</keyword>
<evidence type="ECO:0008006" key="4">
    <source>
        <dbReference type="Google" id="ProtNLM"/>
    </source>
</evidence>
<dbReference type="InterPro" id="IPR018841">
    <property type="entry name" value="DUF2442"/>
</dbReference>
<name>A0A917E3K1_9HYPH</name>
<evidence type="ECO:0000256" key="1">
    <source>
        <dbReference type="SAM" id="MobiDB-lite"/>
    </source>
</evidence>
<organism evidence="2 3">
    <name type="scientific">Aureimonas endophytica</name>
    <dbReference type="NCBI Taxonomy" id="2027858"/>
    <lineage>
        <taxon>Bacteria</taxon>
        <taxon>Pseudomonadati</taxon>
        <taxon>Pseudomonadota</taxon>
        <taxon>Alphaproteobacteria</taxon>
        <taxon>Hyphomicrobiales</taxon>
        <taxon>Aurantimonadaceae</taxon>
        <taxon>Aureimonas</taxon>
    </lineage>
</organism>
<reference evidence="2" key="2">
    <citation type="submission" date="2020-09" db="EMBL/GenBank/DDBJ databases">
        <authorList>
            <person name="Sun Q."/>
            <person name="Zhou Y."/>
        </authorList>
    </citation>
    <scope>NUCLEOTIDE SEQUENCE</scope>
    <source>
        <strain evidence="2">CGMCC 1.15367</strain>
    </source>
</reference>
<gene>
    <name evidence="2" type="ORF">GCM10011390_18100</name>
</gene>
<evidence type="ECO:0000313" key="2">
    <source>
        <dbReference type="EMBL" id="GGD99677.1"/>
    </source>
</evidence>
<dbReference type="Pfam" id="PF10387">
    <property type="entry name" value="DUF2442"/>
    <property type="match status" value="1"/>
</dbReference>
<dbReference type="EMBL" id="BMIQ01000002">
    <property type="protein sequence ID" value="GGD99677.1"/>
    <property type="molecule type" value="Genomic_DNA"/>
</dbReference>
<comment type="caution">
    <text evidence="2">The sequence shown here is derived from an EMBL/GenBank/DDBJ whole genome shotgun (WGS) entry which is preliminary data.</text>
</comment>
<dbReference type="RefSeq" id="WP_188907888.1">
    <property type="nucleotide sequence ID" value="NZ_BMIQ01000002.1"/>
</dbReference>
<feature type="compositionally biased region" description="Basic and acidic residues" evidence="1">
    <location>
        <begin position="12"/>
        <end position="23"/>
    </location>
</feature>
<reference evidence="2" key="1">
    <citation type="journal article" date="2014" name="Int. J. Syst. Evol. Microbiol.">
        <title>Complete genome sequence of Corynebacterium casei LMG S-19264T (=DSM 44701T), isolated from a smear-ripened cheese.</title>
        <authorList>
            <consortium name="US DOE Joint Genome Institute (JGI-PGF)"/>
            <person name="Walter F."/>
            <person name="Albersmeier A."/>
            <person name="Kalinowski J."/>
            <person name="Ruckert C."/>
        </authorList>
    </citation>
    <scope>NUCLEOTIDE SEQUENCE</scope>
    <source>
        <strain evidence="2">CGMCC 1.15367</strain>
    </source>
</reference>
<protein>
    <recommendedName>
        <fullName evidence="4">DUF2442 domain-containing protein</fullName>
    </recommendedName>
</protein>
<dbReference type="AlphaFoldDB" id="A0A917E3K1"/>
<feature type="region of interest" description="Disordered" evidence="1">
    <location>
        <begin position="107"/>
        <end position="136"/>
    </location>
</feature>
<dbReference type="Gene3D" id="3.30.2020.40">
    <property type="entry name" value="Uncharacterised protein PF10387, DUF2442"/>
    <property type="match status" value="1"/>
</dbReference>
<proteinExistence type="predicted"/>